<organism evidence="1">
    <name type="scientific">Echinostoma caproni</name>
    <dbReference type="NCBI Taxonomy" id="27848"/>
    <lineage>
        <taxon>Eukaryota</taxon>
        <taxon>Metazoa</taxon>
        <taxon>Spiralia</taxon>
        <taxon>Lophotrochozoa</taxon>
        <taxon>Platyhelminthes</taxon>
        <taxon>Trematoda</taxon>
        <taxon>Digenea</taxon>
        <taxon>Plagiorchiida</taxon>
        <taxon>Echinostomata</taxon>
        <taxon>Echinostomatoidea</taxon>
        <taxon>Echinostomatidae</taxon>
        <taxon>Echinostoma</taxon>
    </lineage>
</organism>
<dbReference type="GO" id="GO:0030008">
    <property type="term" value="C:TRAPP complex"/>
    <property type="evidence" value="ECO:0007669"/>
    <property type="project" value="TreeGrafter"/>
</dbReference>
<dbReference type="PANTHER" id="PTHR21581">
    <property type="entry name" value="D-ALANYL-D-ALANINE CARBOXYPEPTIDASE"/>
    <property type="match status" value="1"/>
</dbReference>
<dbReference type="GO" id="GO:0005794">
    <property type="term" value="C:Golgi apparatus"/>
    <property type="evidence" value="ECO:0007669"/>
    <property type="project" value="TreeGrafter"/>
</dbReference>
<dbReference type="AlphaFoldDB" id="A0A183B3U7"/>
<dbReference type="PANTHER" id="PTHR21581:SF6">
    <property type="entry name" value="TRAFFICKING PROTEIN PARTICLE COMPLEX SUBUNIT 12"/>
    <property type="match status" value="1"/>
</dbReference>
<evidence type="ECO:0000313" key="1">
    <source>
        <dbReference type="WBParaSite" id="ECPE_0001392201-mRNA-1"/>
    </source>
</evidence>
<accession>A0A183B3U7</accession>
<sequence length="201" mass="22993">LVTTNERQKRRMVINYSQAINRFTLLDAYPLPRIDDLTSGWYRVALDVTYRLLSNWGYGEAQGGAALTPFTAQIWLARFALLIRIRNYEVAERELATFGTLDAPNVYFESAPDLYPGRSGSIIPFSLRLVHAELPFHLGRSEQALDRLYHLIAIIGRVSRQRFLCTHSILKKISKPDCIVQSRLRVDNSCYTCVPITTHMC</sequence>
<protein>
    <submittedName>
        <fullName evidence="1">Tetratricopeptide repeat protein</fullName>
    </submittedName>
</protein>
<reference evidence="1" key="1">
    <citation type="submission" date="2016-06" db="UniProtKB">
        <authorList>
            <consortium name="WormBaseParasite"/>
        </authorList>
    </citation>
    <scope>IDENTIFICATION</scope>
</reference>
<name>A0A183B3U7_9TREM</name>
<dbReference type="WBParaSite" id="ECPE_0001392201-mRNA-1">
    <property type="protein sequence ID" value="ECPE_0001392201-mRNA-1"/>
    <property type="gene ID" value="ECPE_0001392201"/>
</dbReference>
<proteinExistence type="predicted"/>